<name>A0A5B8LJN0_9SPHN</name>
<dbReference type="EMBL" id="CP042306">
    <property type="protein sequence ID" value="QDZ08487.1"/>
    <property type="molecule type" value="Genomic_DNA"/>
</dbReference>
<dbReference type="InterPro" id="IPR015421">
    <property type="entry name" value="PyrdxlP-dep_Trfase_major"/>
</dbReference>
<dbReference type="RefSeq" id="WP_146573062.1">
    <property type="nucleotide sequence ID" value="NZ_CP042306.1"/>
</dbReference>
<keyword evidence="7" id="KW-0808">Transferase</keyword>
<proteinExistence type="inferred from homology"/>
<dbReference type="SUPFAM" id="SSF46785">
    <property type="entry name" value="Winged helix' DNA-binding domain"/>
    <property type="match status" value="1"/>
</dbReference>
<keyword evidence="5" id="KW-0804">Transcription</keyword>
<dbReference type="KEGG" id="spai:FPZ24_14245"/>
<dbReference type="Gene3D" id="1.10.10.10">
    <property type="entry name" value="Winged helix-like DNA-binding domain superfamily/Winged helix DNA-binding domain"/>
    <property type="match status" value="1"/>
</dbReference>
<dbReference type="InterPro" id="IPR051446">
    <property type="entry name" value="HTH_trans_reg/aminotransferase"/>
</dbReference>
<dbReference type="PANTHER" id="PTHR46577:SF1">
    <property type="entry name" value="HTH-TYPE TRANSCRIPTIONAL REGULATORY PROTEIN GABR"/>
    <property type="match status" value="1"/>
</dbReference>
<dbReference type="Gene3D" id="3.40.640.10">
    <property type="entry name" value="Type I PLP-dependent aspartate aminotransferase-like (Major domain)"/>
    <property type="match status" value="1"/>
</dbReference>
<evidence type="ECO:0000256" key="5">
    <source>
        <dbReference type="ARBA" id="ARBA00023163"/>
    </source>
</evidence>
<dbReference type="OrthoDB" id="9804020at2"/>
<evidence type="ECO:0000313" key="7">
    <source>
        <dbReference type="EMBL" id="QDZ08487.1"/>
    </source>
</evidence>
<dbReference type="InterPro" id="IPR015424">
    <property type="entry name" value="PyrdxlP-dep_Trfase"/>
</dbReference>
<dbReference type="InterPro" id="IPR000524">
    <property type="entry name" value="Tscrpt_reg_HTH_GntR"/>
</dbReference>
<dbReference type="SMART" id="SM00345">
    <property type="entry name" value="HTH_GNTR"/>
    <property type="match status" value="1"/>
</dbReference>
<evidence type="ECO:0000256" key="1">
    <source>
        <dbReference type="ARBA" id="ARBA00005384"/>
    </source>
</evidence>
<dbReference type="InterPro" id="IPR036388">
    <property type="entry name" value="WH-like_DNA-bd_sf"/>
</dbReference>
<evidence type="ECO:0000256" key="3">
    <source>
        <dbReference type="ARBA" id="ARBA00023015"/>
    </source>
</evidence>
<gene>
    <name evidence="7" type="ORF">FPZ24_14245</name>
</gene>
<dbReference type="GO" id="GO:0030170">
    <property type="term" value="F:pyridoxal phosphate binding"/>
    <property type="evidence" value="ECO:0007669"/>
    <property type="project" value="InterPro"/>
</dbReference>
<dbReference type="CDD" id="cd07377">
    <property type="entry name" value="WHTH_GntR"/>
    <property type="match status" value="1"/>
</dbReference>
<dbReference type="CDD" id="cd00609">
    <property type="entry name" value="AAT_like"/>
    <property type="match status" value="1"/>
</dbReference>
<keyword evidence="8" id="KW-1185">Reference proteome</keyword>
<dbReference type="PANTHER" id="PTHR46577">
    <property type="entry name" value="HTH-TYPE TRANSCRIPTIONAL REGULATORY PROTEIN GABR"/>
    <property type="match status" value="1"/>
</dbReference>
<dbReference type="InterPro" id="IPR036390">
    <property type="entry name" value="WH_DNA-bd_sf"/>
</dbReference>
<dbReference type="GO" id="GO:0003700">
    <property type="term" value="F:DNA-binding transcription factor activity"/>
    <property type="evidence" value="ECO:0007669"/>
    <property type="project" value="InterPro"/>
</dbReference>
<feature type="domain" description="HTH gntR-type" evidence="6">
    <location>
        <begin position="25"/>
        <end position="93"/>
    </location>
</feature>
<protein>
    <submittedName>
        <fullName evidence="7">PLP-dependent aminotransferase family protein</fullName>
    </submittedName>
</protein>
<keyword evidence="3" id="KW-0805">Transcription regulation</keyword>
<dbReference type="AlphaFoldDB" id="A0A5B8LJN0"/>
<keyword evidence="4" id="KW-0238">DNA-binding</keyword>
<dbReference type="Proteomes" id="UP000315673">
    <property type="component" value="Chromosome"/>
</dbReference>
<dbReference type="PROSITE" id="PS50949">
    <property type="entry name" value="HTH_GNTR"/>
    <property type="match status" value="1"/>
</dbReference>
<evidence type="ECO:0000256" key="4">
    <source>
        <dbReference type="ARBA" id="ARBA00023125"/>
    </source>
</evidence>
<evidence type="ECO:0000256" key="2">
    <source>
        <dbReference type="ARBA" id="ARBA00022898"/>
    </source>
</evidence>
<dbReference type="GO" id="GO:0003677">
    <property type="term" value="F:DNA binding"/>
    <property type="evidence" value="ECO:0007669"/>
    <property type="project" value="UniProtKB-KW"/>
</dbReference>
<dbReference type="SUPFAM" id="SSF53383">
    <property type="entry name" value="PLP-dependent transferases"/>
    <property type="match status" value="1"/>
</dbReference>
<dbReference type="PRINTS" id="PR00035">
    <property type="entry name" value="HTHGNTR"/>
</dbReference>
<sequence>MESRRIGVGALALQLAGWRQSAARGALYRRLADALRLLILDGRLPLGLRLPGERSLAAALGISRTTAAACYATLRDQGYLDGRQGAGNWTRVPGETDPGPAGPIETDLDDGVINLSGAAMAANELVHAAYAAALGRMAYYLPGNGYQPIGLGELRAAVAERYARRGLPTTADQVLITNGAHHGFALVLRALTRPGDRVVIDHPSYPHAIDAIRRAACVPVPIPLEREGWNAEAWRATLSQTAPRLAYVIADFHNPTGLCMEAPARAAIAAAAAASAVPLIVDETMADLWFDAPPPAPLAAFGTRGTIALGSTGKSFWGGLRVGWIRAEPAVISAIARIRASIDLGTPVLEQLAAVDLLARGDAALEPRRRTLAARCALLRSLVARDFPEWRLRPPRGGVSLWIELPRAESIALSVAAERFGVRITPGPRFGVGGAFGRFLRLPFTRSEDDLTEGIARLARSYATLRADPPSRREAEWLLADELV</sequence>
<comment type="similarity">
    <text evidence="1">In the C-terminal section; belongs to the class-I pyridoxal-phosphate-dependent aminotransferase family.</text>
</comment>
<reference evidence="7 8" key="1">
    <citation type="submission" date="2019-07" db="EMBL/GenBank/DDBJ databases">
        <title>Full genome sequence of Sphingomonas sp. 4R-6-7(HKS19).</title>
        <authorList>
            <person name="Im W.-T."/>
        </authorList>
    </citation>
    <scope>NUCLEOTIDE SEQUENCE [LARGE SCALE GENOMIC DNA]</scope>
    <source>
        <strain evidence="7 8">HKS19</strain>
    </source>
</reference>
<dbReference type="GO" id="GO:0008483">
    <property type="term" value="F:transaminase activity"/>
    <property type="evidence" value="ECO:0007669"/>
    <property type="project" value="UniProtKB-KW"/>
</dbReference>
<accession>A0A5B8LJN0</accession>
<dbReference type="Pfam" id="PF00392">
    <property type="entry name" value="GntR"/>
    <property type="match status" value="1"/>
</dbReference>
<dbReference type="InterPro" id="IPR004839">
    <property type="entry name" value="Aminotransferase_I/II_large"/>
</dbReference>
<keyword evidence="2" id="KW-0663">Pyridoxal phosphate</keyword>
<dbReference type="Pfam" id="PF00155">
    <property type="entry name" value="Aminotran_1_2"/>
    <property type="match status" value="1"/>
</dbReference>
<organism evidence="7 8">
    <name type="scientific">Sphingomonas panacisoli</name>
    <dbReference type="NCBI Taxonomy" id="1813879"/>
    <lineage>
        <taxon>Bacteria</taxon>
        <taxon>Pseudomonadati</taxon>
        <taxon>Pseudomonadota</taxon>
        <taxon>Alphaproteobacteria</taxon>
        <taxon>Sphingomonadales</taxon>
        <taxon>Sphingomonadaceae</taxon>
        <taxon>Sphingomonas</taxon>
    </lineage>
</organism>
<evidence type="ECO:0000313" key="8">
    <source>
        <dbReference type="Proteomes" id="UP000315673"/>
    </source>
</evidence>
<evidence type="ECO:0000259" key="6">
    <source>
        <dbReference type="PROSITE" id="PS50949"/>
    </source>
</evidence>
<keyword evidence="7" id="KW-0032">Aminotransferase</keyword>